<feature type="transmembrane region" description="Helical" evidence="7">
    <location>
        <begin position="273"/>
        <end position="294"/>
    </location>
</feature>
<evidence type="ECO:0000256" key="7">
    <source>
        <dbReference type="SAM" id="Phobius"/>
    </source>
</evidence>
<sequence length="613" mass="65702">MADLRHAFDRRAALEDREDLAHTDGLLRYRKHPLGFLFRYIRQRGLAHSAILLSVVVAVGCSVGTQYAMKRLVDVLSAGPGAMTAVWIALAVLSLVIAADNLLWRVGGWISTTTFTGVTGDLRRDLFAHLSGHAPDYFVDQSPGLLASRVTATANAAWTVLSTFTWNTLPPTIAVIFSIALLGSVDPVMALVLVALSAAMAGMLTRMAAKGRPLHMDYAGQAAAVDGELVDVVSNISLVRAFGAVRRERLRFADRIQGEVNARRDSLRYIEKLRLLHAVATVALTVALLGWSLMLWEAGRASTGDVVMICALGFTILHGTRDLAVALVEMTQHIARLSEALSTLLVPHALPDVEGAQPLTVRGGRVSFNDVRFSYPGRGPVLRGFDLDIRAGEKVGLVGRSGAGKSTVLALLQRFSVAQTGRITIDGQEIAGVTGQSLAEAIAVVPQEVALFQRSVLENIRYGRPDATDDEVMAAAEAASCRDFIEAMPDGWNTEVGQRGVRLSGGQRQRLAIARALLKDAPILLLDEATSALDSESEVAVQTALERLMQGRTVIAVAHRLATLQGFDRIVVMDEGQVVDDGAPAILAHRPGIYRELLATQGMLGGNAISRAA</sequence>
<dbReference type="SMART" id="SM00382">
    <property type="entry name" value="AAA"/>
    <property type="match status" value="1"/>
</dbReference>
<dbReference type="InterPro" id="IPR003439">
    <property type="entry name" value="ABC_transporter-like_ATP-bd"/>
</dbReference>
<dbReference type="SUPFAM" id="SSF90123">
    <property type="entry name" value="ABC transporter transmembrane region"/>
    <property type="match status" value="1"/>
</dbReference>
<dbReference type="InterPro" id="IPR011527">
    <property type="entry name" value="ABC1_TM_dom"/>
</dbReference>
<evidence type="ECO:0000259" key="8">
    <source>
        <dbReference type="PROSITE" id="PS50893"/>
    </source>
</evidence>
<keyword evidence="5 7" id="KW-1133">Transmembrane helix</keyword>
<gene>
    <name evidence="10" type="ORF">ACFFGY_22000</name>
</gene>
<dbReference type="InterPro" id="IPR039421">
    <property type="entry name" value="Type_1_exporter"/>
</dbReference>
<feature type="domain" description="ABC transmembrane type-1" evidence="9">
    <location>
        <begin position="50"/>
        <end position="332"/>
    </location>
</feature>
<dbReference type="Gene3D" id="1.20.1560.10">
    <property type="entry name" value="ABC transporter type 1, transmembrane domain"/>
    <property type="match status" value="1"/>
</dbReference>
<comment type="subcellular location">
    <subcellularLocation>
        <location evidence="1">Cell membrane</location>
        <topology evidence="1">Multi-pass membrane protein</topology>
    </subcellularLocation>
</comment>
<accession>A0ABV6K2Y2</accession>
<dbReference type="PANTHER" id="PTHR43394:SF7">
    <property type="entry name" value="ABC TRANSPORTER B FAMILY MEMBER 28"/>
    <property type="match status" value="1"/>
</dbReference>
<dbReference type="GO" id="GO:0005524">
    <property type="term" value="F:ATP binding"/>
    <property type="evidence" value="ECO:0007669"/>
    <property type="project" value="UniProtKB-KW"/>
</dbReference>
<dbReference type="InterPro" id="IPR036640">
    <property type="entry name" value="ABC1_TM_sf"/>
</dbReference>
<dbReference type="PROSITE" id="PS50893">
    <property type="entry name" value="ABC_TRANSPORTER_2"/>
    <property type="match status" value="1"/>
</dbReference>
<keyword evidence="6 7" id="KW-0472">Membrane</keyword>
<feature type="domain" description="ABC transporter" evidence="8">
    <location>
        <begin position="366"/>
        <end position="600"/>
    </location>
</feature>
<keyword evidence="2 7" id="KW-0812">Transmembrane</keyword>
<evidence type="ECO:0000259" key="9">
    <source>
        <dbReference type="PROSITE" id="PS50929"/>
    </source>
</evidence>
<evidence type="ECO:0000256" key="5">
    <source>
        <dbReference type="ARBA" id="ARBA00022989"/>
    </source>
</evidence>
<dbReference type="InterPro" id="IPR027417">
    <property type="entry name" value="P-loop_NTPase"/>
</dbReference>
<evidence type="ECO:0000256" key="1">
    <source>
        <dbReference type="ARBA" id="ARBA00004651"/>
    </source>
</evidence>
<dbReference type="Pfam" id="PF00664">
    <property type="entry name" value="ABC_membrane"/>
    <property type="match status" value="1"/>
</dbReference>
<evidence type="ECO:0000256" key="6">
    <source>
        <dbReference type="ARBA" id="ARBA00023136"/>
    </source>
</evidence>
<protein>
    <submittedName>
        <fullName evidence="10">ABC transporter ATP-binding protein</fullName>
    </submittedName>
</protein>
<dbReference type="Gene3D" id="3.40.50.300">
    <property type="entry name" value="P-loop containing nucleotide triphosphate hydrolases"/>
    <property type="match status" value="1"/>
</dbReference>
<evidence type="ECO:0000313" key="10">
    <source>
        <dbReference type="EMBL" id="MFC0410926.1"/>
    </source>
</evidence>
<feature type="transmembrane region" description="Helical" evidence="7">
    <location>
        <begin position="188"/>
        <end position="209"/>
    </location>
</feature>
<dbReference type="PROSITE" id="PS00211">
    <property type="entry name" value="ABC_TRANSPORTER_1"/>
    <property type="match status" value="1"/>
</dbReference>
<keyword evidence="11" id="KW-1185">Reference proteome</keyword>
<feature type="transmembrane region" description="Helical" evidence="7">
    <location>
        <begin position="156"/>
        <end position="182"/>
    </location>
</feature>
<keyword evidence="4 10" id="KW-0067">ATP-binding</keyword>
<dbReference type="Proteomes" id="UP001589865">
    <property type="component" value="Unassembled WGS sequence"/>
</dbReference>
<dbReference type="PROSITE" id="PS50929">
    <property type="entry name" value="ABC_TM1F"/>
    <property type="match status" value="1"/>
</dbReference>
<dbReference type="Pfam" id="PF00005">
    <property type="entry name" value="ABC_tran"/>
    <property type="match status" value="1"/>
</dbReference>
<evidence type="ECO:0000256" key="2">
    <source>
        <dbReference type="ARBA" id="ARBA00022692"/>
    </source>
</evidence>
<feature type="transmembrane region" description="Helical" evidence="7">
    <location>
        <begin position="46"/>
        <end position="69"/>
    </location>
</feature>
<dbReference type="InterPro" id="IPR003593">
    <property type="entry name" value="AAA+_ATPase"/>
</dbReference>
<dbReference type="InterPro" id="IPR017871">
    <property type="entry name" value="ABC_transporter-like_CS"/>
</dbReference>
<dbReference type="RefSeq" id="WP_377046684.1">
    <property type="nucleotide sequence ID" value="NZ_JBHLUN010000023.1"/>
</dbReference>
<comment type="caution">
    <text evidence="10">The sequence shown here is derived from an EMBL/GenBank/DDBJ whole genome shotgun (WGS) entry which is preliminary data.</text>
</comment>
<evidence type="ECO:0000256" key="3">
    <source>
        <dbReference type="ARBA" id="ARBA00022741"/>
    </source>
</evidence>
<name>A0ABV6K2Y2_9PROT</name>
<feature type="transmembrane region" description="Helical" evidence="7">
    <location>
        <begin position="81"/>
        <end position="103"/>
    </location>
</feature>
<evidence type="ECO:0000313" key="11">
    <source>
        <dbReference type="Proteomes" id="UP001589865"/>
    </source>
</evidence>
<dbReference type="EMBL" id="JBHLUN010000023">
    <property type="protein sequence ID" value="MFC0410926.1"/>
    <property type="molecule type" value="Genomic_DNA"/>
</dbReference>
<dbReference type="CDD" id="cd07346">
    <property type="entry name" value="ABC_6TM_exporters"/>
    <property type="match status" value="1"/>
</dbReference>
<dbReference type="PANTHER" id="PTHR43394">
    <property type="entry name" value="ATP-DEPENDENT PERMEASE MDL1, MITOCHONDRIAL"/>
    <property type="match status" value="1"/>
</dbReference>
<dbReference type="SUPFAM" id="SSF52540">
    <property type="entry name" value="P-loop containing nucleoside triphosphate hydrolases"/>
    <property type="match status" value="1"/>
</dbReference>
<keyword evidence="3" id="KW-0547">Nucleotide-binding</keyword>
<organism evidence="10 11">
    <name type="scientific">Roseomonas elaeocarpi</name>
    <dbReference type="NCBI Taxonomy" id="907779"/>
    <lineage>
        <taxon>Bacteria</taxon>
        <taxon>Pseudomonadati</taxon>
        <taxon>Pseudomonadota</taxon>
        <taxon>Alphaproteobacteria</taxon>
        <taxon>Acetobacterales</taxon>
        <taxon>Roseomonadaceae</taxon>
        <taxon>Roseomonas</taxon>
    </lineage>
</organism>
<reference evidence="10 11" key="1">
    <citation type="submission" date="2024-09" db="EMBL/GenBank/DDBJ databases">
        <authorList>
            <person name="Sun Q."/>
            <person name="Mori K."/>
        </authorList>
    </citation>
    <scope>NUCLEOTIDE SEQUENCE [LARGE SCALE GENOMIC DNA]</scope>
    <source>
        <strain evidence="10 11">TBRC 5777</strain>
    </source>
</reference>
<proteinExistence type="predicted"/>
<evidence type="ECO:0000256" key="4">
    <source>
        <dbReference type="ARBA" id="ARBA00022840"/>
    </source>
</evidence>